<dbReference type="AlphaFoldDB" id="A0A1G2Q122"/>
<name>A0A1G2Q122_9BACT</name>
<dbReference type="PANTHER" id="PTHR12526:SF584">
    <property type="entry name" value="GLYCOSYLTRANSFERASE"/>
    <property type="match status" value="1"/>
</dbReference>
<evidence type="ECO:0000259" key="1">
    <source>
        <dbReference type="Pfam" id="PF00534"/>
    </source>
</evidence>
<evidence type="ECO:0000259" key="2">
    <source>
        <dbReference type="Pfam" id="PF13439"/>
    </source>
</evidence>
<protein>
    <recommendedName>
        <fullName evidence="5">Glycosyl transferase family 1 domain-containing protein</fullName>
    </recommendedName>
</protein>
<feature type="domain" description="Glycosyltransferase subfamily 4-like N-terminal" evidence="2">
    <location>
        <begin position="13"/>
        <end position="189"/>
    </location>
</feature>
<proteinExistence type="predicted"/>
<dbReference type="InterPro" id="IPR028098">
    <property type="entry name" value="Glyco_trans_4-like_N"/>
</dbReference>
<dbReference type="Pfam" id="PF13439">
    <property type="entry name" value="Glyco_transf_4"/>
    <property type="match status" value="1"/>
</dbReference>
<gene>
    <name evidence="3" type="ORF">A2226_00150</name>
</gene>
<reference evidence="3 4" key="1">
    <citation type="journal article" date="2016" name="Nat. Commun.">
        <title>Thousands of microbial genomes shed light on interconnected biogeochemical processes in an aquifer system.</title>
        <authorList>
            <person name="Anantharaman K."/>
            <person name="Brown C.T."/>
            <person name="Hug L.A."/>
            <person name="Sharon I."/>
            <person name="Castelle C.J."/>
            <person name="Probst A.J."/>
            <person name="Thomas B.C."/>
            <person name="Singh A."/>
            <person name="Wilkins M.J."/>
            <person name="Karaoz U."/>
            <person name="Brodie E.L."/>
            <person name="Williams K.H."/>
            <person name="Hubbard S.S."/>
            <person name="Banfield J.F."/>
        </authorList>
    </citation>
    <scope>NUCLEOTIDE SEQUENCE [LARGE SCALE GENOMIC DNA]</scope>
</reference>
<dbReference type="GO" id="GO:0016757">
    <property type="term" value="F:glycosyltransferase activity"/>
    <property type="evidence" value="ECO:0007669"/>
    <property type="project" value="InterPro"/>
</dbReference>
<comment type="caution">
    <text evidence="3">The sequence shown here is derived from an EMBL/GenBank/DDBJ whole genome shotgun (WGS) entry which is preliminary data.</text>
</comment>
<dbReference type="Pfam" id="PF00534">
    <property type="entry name" value="Glycos_transf_1"/>
    <property type="match status" value="1"/>
</dbReference>
<dbReference type="SUPFAM" id="SSF53756">
    <property type="entry name" value="UDP-Glycosyltransferase/glycogen phosphorylase"/>
    <property type="match status" value="1"/>
</dbReference>
<organism evidence="3 4">
    <name type="scientific">Candidatus Veblenbacteria bacterium RIFOXYA2_FULL_43_9</name>
    <dbReference type="NCBI Taxonomy" id="1802425"/>
    <lineage>
        <taxon>Bacteria</taxon>
        <taxon>Candidatus Vebleniibacteriota</taxon>
    </lineage>
</organism>
<evidence type="ECO:0000313" key="4">
    <source>
        <dbReference type="Proteomes" id="UP000178936"/>
    </source>
</evidence>
<dbReference type="Proteomes" id="UP000178936">
    <property type="component" value="Unassembled WGS sequence"/>
</dbReference>
<evidence type="ECO:0000313" key="3">
    <source>
        <dbReference type="EMBL" id="OHA54280.1"/>
    </source>
</evidence>
<dbReference type="EMBL" id="MHTB01000052">
    <property type="protein sequence ID" value="OHA54280.1"/>
    <property type="molecule type" value="Genomic_DNA"/>
</dbReference>
<dbReference type="PANTHER" id="PTHR12526">
    <property type="entry name" value="GLYCOSYLTRANSFERASE"/>
    <property type="match status" value="1"/>
</dbReference>
<accession>A0A1G2Q122</accession>
<evidence type="ECO:0008006" key="5">
    <source>
        <dbReference type="Google" id="ProtNLM"/>
    </source>
</evidence>
<feature type="domain" description="Glycosyl transferase family 1" evidence="1">
    <location>
        <begin position="193"/>
        <end position="341"/>
    </location>
</feature>
<sequence>MKVALAHDHLNQIGGAERVLRQFHQLYPDAPVFTLLYDEATVGDYFKNWDIRTSFLERLPGGARWFKWYVWLMPTAVEQIDLSGFDLVISSASALIKGLLVKPETINICYCHTPTRYLWSDTHQYTSDLPQPKLVKKILPLVLNYLRQWDYIASQRVDYFVANSQFVAKRIKKYYGRDSVVIYPPVDTAATDLVEPQDYFLLISRLRPYKRVDLAIKAFNKLGIPLKIIGAGEQEVELRNLAKSNIEFLGQVTDQEKRYYLGHCRALIHPQEEDFGITAVEAMAAGRPVIAYGAGGALETIEPGVSGVFFQEQSWEELADAVIRFRYESFEPEVIRQRAQKFSRANFIDNWQKYVSKVITK</sequence>
<dbReference type="InterPro" id="IPR001296">
    <property type="entry name" value="Glyco_trans_1"/>
</dbReference>
<dbReference type="Gene3D" id="3.40.50.2000">
    <property type="entry name" value="Glycogen Phosphorylase B"/>
    <property type="match status" value="2"/>
</dbReference>